<dbReference type="InterPro" id="IPR005475">
    <property type="entry name" value="Transketolase-like_Pyr-bd"/>
</dbReference>
<comment type="subunit">
    <text evidence="5">Homodimer.</text>
</comment>
<dbReference type="GO" id="GO:0046872">
    <property type="term" value="F:metal ion binding"/>
    <property type="evidence" value="ECO:0007669"/>
    <property type="project" value="UniProtKB-KW"/>
</dbReference>
<dbReference type="Gene3D" id="3.40.50.920">
    <property type="match status" value="1"/>
</dbReference>
<dbReference type="GO" id="GO:0008661">
    <property type="term" value="F:1-deoxy-D-xylulose-5-phosphate synthase activity"/>
    <property type="evidence" value="ECO:0007669"/>
    <property type="project" value="UniProtKB-EC"/>
</dbReference>
<evidence type="ECO:0000256" key="1">
    <source>
        <dbReference type="ARBA" id="ARBA00001946"/>
    </source>
</evidence>
<evidence type="ECO:0000256" key="11">
    <source>
        <dbReference type="ARBA" id="ARBA00023052"/>
    </source>
</evidence>
<evidence type="ECO:0000313" key="14">
    <source>
        <dbReference type="EMBL" id="EQD49059.1"/>
    </source>
</evidence>
<dbReference type="SUPFAM" id="SSF52518">
    <property type="entry name" value="Thiamin diphosphate-binding fold (THDP-binding)"/>
    <property type="match status" value="2"/>
</dbReference>
<keyword evidence="10" id="KW-0784">Thiamine biosynthesis</keyword>
<dbReference type="FunFam" id="3.40.50.920:FF:000002">
    <property type="entry name" value="1-deoxy-D-xylulose-5-phosphate synthase"/>
    <property type="match status" value="1"/>
</dbReference>
<gene>
    <name evidence="14" type="ORF">B1B_11809</name>
</gene>
<dbReference type="GO" id="GO:0005829">
    <property type="term" value="C:cytosol"/>
    <property type="evidence" value="ECO:0007669"/>
    <property type="project" value="TreeGrafter"/>
</dbReference>
<dbReference type="NCBIfam" id="TIGR00204">
    <property type="entry name" value="dxs"/>
    <property type="match status" value="1"/>
</dbReference>
<dbReference type="Pfam" id="PF02779">
    <property type="entry name" value="Transket_pyr"/>
    <property type="match status" value="1"/>
</dbReference>
<dbReference type="CDD" id="cd07033">
    <property type="entry name" value="TPP_PYR_DXS_TK_like"/>
    <property type="match status" value="1"/>
</dbReference>
<keyword evidence="12" id="KW-0414">Isoprene biosynthesis</keyword>
<comment type="cofactor">
    <cofactor evidence="2">
        <name>thiamine diphosphate</name>
        <dbReference type="ChEBI" id="CHEBI:58937"/>
    </cofactor>
</comment>
<dbReference type="Pfam" id="PF02780">
    <property type="entry name" value="Transketolase_C"/>
    <property type="match status" value="1"/>
</dbReference>
<dbReference type="InterPro" id="IPR033248">
    <property type="entry name" value="Transketolase_C"/>
</dbReference>
<evidence type="ECO:0000256" key="3">
    <source>
        <dbReference type="ARBA" id="ARBA00004980"/>
    </source>
</evidence>
<dbReference type="FunFam" id="3.40.50.970:FF:000005">
    <property type="entry name" value="1-deoxy-D-xylulose-5-phosphate synthase"/>
    <property type="match status" value="1"/>
</dbReference>
<dbReference type="PANTHER" id="PTHR43322:SF5">
    <property type="entry name" value="1-DEOXY-D-XYLULOSE-5-PHOSPHATE SYNTHASE, CHLOROPLASTIC"/>
    <property type="match status" value="1"/>
</dbReference>
<reference evidence="14" key="2">
    <citation type="journal article" date="2014" name="ISME J.">
        <title>Microbial stratification in low pH oxic and suboxic macroscopic growths along an acid mine drainage.</title>
        <authorList>
            <person name="Mendez-Garcia C."/>
            <person name="Mesa V."/>
            <person name="Sprenger R.R."/>
            <person name="Richter M."/>
            <person name="Diez M.S."/>
            <person name="Solano J."/>
            <person name="Bargiela R."/>
            <person name="Golyshina O.V."/>
            <person name="Manteca A."/>
            <person name="Ramos J.L."/>
            <person name="Gallego J.R."/>
            <person name="Llorente I."/>
            <person name="Martins Dos Santos V.A."/>
            <person name="Jensen O.N."/>
            <person name="Pelaez A.I."/>
            <person name="Sanchez J."/>
            <person name="Ferrer M."/>
        </authorList>
    </citation>
    <scope>NUCLEOTIDE SEQUENCE</scope>
</reference>
<dbReference type="InterPro" id="IPR020826">
    <property type="entry name" value="Transketolase_BS"/>
</dbReference>
<dbReference type="SUPFAM" id="SSF52922">
    <property type="entry name" value="TK C-terminal domain-like"/>
    <property type="match status" value="1"/>
</dbReference>
<dbReference type="GO" id="GO:0009228">
    <property type="term" value="P:thiamine biosynthetic process"/>
    <property type="evidence" value="ECO:0007669"/>
    <property type="project" value="UniProtKB-KW"/>
</dbReference>
<accession>T1B7T4</accession>
<dbReference type="PANTHER" id="PTHR43322">
    <property type="entry name" value="1-D-DEOXYXYLULOSE 5-PHOSPHATE SYNTHASE-RELATED"/>
    <property type="match status" value="1"/>
</dbReference>
<dbReference type="InterPro" id="IPR005477">
    <property type="entry name" value="Dxylulose-5-P_synthase"/>
</dbReference>
<comment type="pathway">
    <text evidence="3">Metabolic intermediate biosynthesis; 1-deoxy-D-xylulose 5-phosphate biosynthesis; 1-deoxy-D-xylulose 5-phosphate from D-glyceraldehyde 3-phosphate and pyruvate: step 1/1.</text>
</comment>
<name>T1B7T4_9ZZZZ</name>
<dbReference type="InterPro" id="IPR029061">
    <property type="entry name" value="THDP-binding"/>
</dbReference>
<dbReference type="InterPro" id="IPR009014">
    <property type="entry name" value="Transketo_C/PFOR_II"/>
</dbReference>
<evidence type="ECO:0000256" key="7">
    <source>
        <dbReference type="ARBA" id="ARBA00022679"/>
    </source>
</evidence>
<comment type="cofactor">
    <cofactor evidence="1">
        <name>Mg(2+)</name>
        <dbReference type="ChEBI" id="CHEBI:18420"/>
    </cofactor>
</comment>
<evidence type="ECO:0000259" key="13">
    <source>
        <dbReference type="SMART" id="SM00861"/>
    </source>
</evidence>
<keyword evidence="7" id="KW-0808">Transferase</keyword>
<dbReference type="Pfam" id="PF13292">
    <property type="entry name" value="DXP_synthase_N"/>
    <property type="match status" value="2"/>
</dbReference>
<dbReference type="EC" id="2.2.1.7" evidence="6"/>
<dbReference type="Gene3D" id="3.40.50.970">
    <property type="match status" value="2"/>
</dbReference>
<evidence type="ECO:0000256" key="10">
    <source>
        <dbReference type="ARBA" id="ARBA00022977"/>
    </source>
</evidence>
<dbReference type="AlphaFoldDB" id="T1B7T4"/>
<dbReference type="UniPathway" id="UPA00064">
    <property type="reaction ID" value="UER00091"/>
</dbReference>
<feature type="domain" description="Transketolase-like pyrimidine-binding" evidence="13">
    <location>
        <begin position="149"/>
        <end position="313"/>
    </location>
</feature>
<proteinExistence type="inferred from homology"/>
<comment type="similarity">
    <text evidence="4">Belongs to the transketolase family. DXPS subfamily.</text>
</comment>
<evidence type="ECO:0000256" key="8">
    <source>
        <dbReference type="ARBA" id="ARBA00022723"/>
    </source>
</evidence>
<evidence type="ECO:0000256" key="9">
    <source>
        <dbReference type="ARBA" id="ARBA00022842"/>
    </source>
</evidence>
<evidence type="ECO:0000256" key="5">
    <source>
        <dbReference type="ARBA" id="ARBA00011738"/>
    </source>
</evidence>
<dbReference type="SMART" id="SM00861">
    <property type="entry name" value="Transket_pyr"/>
    <property type="match status" value="1"/>
</dbReference>
<dbReference type="EMBL" id="AUZY01007705">
    <property type="protein sequence ID" value="EQD49059.1"/>
    <property type="molecule type" value="Genomic_DNA"/>
</dbReference>
<protein>
    <recommendedName>
        <fullName evidence="6">1-deoxy-D-xylulose-5-phosphate synthase</fullName>
        <ecNumber evidence="6">2.2.1.7</ecNumber>
    </recommendedName>
</protein>
<keyword evidence="8" id="KW-0479">Metal-binding</keyword>
<keyword evidence="9" id="KW-0460">Magnesium</keyword>
<evidence type="ECO:0000256" key="4">
    <source>
        <dbReference type="ARBA" id="ARBA00011081"/>
    </source>
</evidence>
<reference evidence="14" key="1">
    <citation type="submission" date="2013-08" db="EMBL/GenBank/DDBJ databases">
        <authorList>
            <person name="Mendez C."/>
            <person name="Richter M."/>
            <person name="Ferrer M."/>
            <person name="Sanchez J."/>
        </authorList>
    </citation>
    <scope>NUCLEOTIDE SEQUENCE</scope>
</reference>
<keyword evidence="11" id="KW-0786">Thiamine pyrophosphate</keyword>
<dbReference type="GO" id="GO:0016114">
    <property type="term" value="P:terpenoid biosynthetic process"/>
    <property type="evidence" value="ECO:0007669"/>
    <property type="project" value="InterPro"/>
</dbReference>
<sequence length="466" mass="49863">MVAVIGDGGLTAGMAFEALNHAGAEGADLLVILNDNEMSISKNVGALASYSNQLLQGRAGETERKPLFPRALFEALGFAYEGPIDGHDLPVLLETLARLRMRSGPQFLHIVTRKGKGFPPAEADPITWHGPTPFDAGKGSIHSVPATPPTYSEVFGQWIIEAAERDRRVVAITPAMREGSGLTGFAKRFPDRYHDVGIAEQHAVTLAAGLAAQGLRPVVAIYSTFLQRALDQLIHDVALQRLPVLFAIDRAGIVGGDGATHQGSYDIGFLRCLPHLTVMTPSDEAECWALLETGLALDGPAAVRYPRGRAPGASYWPRPSSVPIGRAVLRHRGKRLALLGFGPFGPVLAAAARDLDCTTVDMRFVKPLDECLIEELARTHAHLVTLEDHSMQGGAGSAVLELLARSGLTTSVTTLGLPDRFIEHGERGHILATLELDTDGVLARLGRLLNQPDCSPHATTTKRACP</sequence>
<comment type="caution">
    <text evidence="14">The sequence shown here is derived from an EMBL/GenBank/DDBJ whole genome shotgun (WGS) entry which is preliminary data.</text>
</comment>
<dbReference type="GO" id="GO:0019288">
    <property type="term" value="P:isopentenyl diphosphate biosynthetic process, methylerythritol 4-phosphate pathway"/>
    <property type="evidence" value="ECO:0007669"/>
    <property type="project" value="TreeGrafter"/>
</dbReference>
<evidence type="ECO:0000256" key="6">
    <source>
        <dbReference type="ARBA" id="ARBA00013150"/>
    </source>
</evidence>
<evidence type="ECO:0000256" key="12">
    <source>
        <dbReference type="ARBA" id="ARBA00023229"/>
    </source>
</evidence>
<evidence type="ECO:0000256" key="2">
    <source>
        <dbReference type="ARBA" id="ARBA00001964"/>
    </source>
</evidence>
<organism evidence="14">
    <name type="scientific">mine drainage metagenome</name>
    <dbReference type="NCBI Taxonomy" id="410659"/>
    <lineage>
        <taxon>unclassified sequences</taxon>
        <taxon>metagenomes</taxon>
        <taxon>ecological metagenomes</taxon>
    </lineage>
</organism>
<dbReference type="PROSITE" id="PS00802">
    <property type="entry name" value="TRANSKETOLASE_2"/>
    <property type="match status" value="1"/>
</dbReference>